<keyword evidence="4" id="KW-1185">Reference proteome</keyword>
<dbReference type="RefSeq" id="WP_138656759.1">
    <property type="nucleotide sequence ID" value="NZ_VATY01000001.1"/>
</dbReference>
<dbReference type="EMBL" id="VATY01000001">
    <property type="protein sequence ID" value="TMM58826.1"/>
    <property type="molecule type" value="Genomic_DNA"/>
</dbReference>
<feature type="chain" id="PRO_5024417400" evidence="2">
    <location>
        <begin position="21"/>
        <end position="201"/>
    </location>
</feature>
<feature type="compositionally biased region" description="Basic and acidic residues" evidence="1">
    <location>
        <begin position="146"/>
        <end position="164"/>
    </location>
</feature>
<evidence type="ECO:0000313" key="4">
    <source>
        <dbReference type="Proteomes" id="UP000310314"/>
    </source>
</evidence>
<feature type="signal peptide" evidence="2">
    <location>
        <begin position="1"/>
        <end position="20"/>
    </location>
</feature>
<accession>A0A5S3PUY5</accession>
<dbReference type="Proteomes" id="UP000310314">
    <property type="component" value="Unassembled WGS sequence"/>
</dbReference>
<feature type="region of interest" description="Disordered" evidence="1">
    <location>
        <begin position="144"/>
        <end position="164"/>
    </location>
</feature>
<dbReference type="OrthoDB" id="1191391at2"/>
<organism evidence="3 4">
    <name type="scientific">Maribacter algarum</name>
    <name type="common">ex Zhang et al. 2020</name>
    <dbReference type="NCBI Taxonomy" id="2578118"/>
    <lineage>
        <taxon>Bacteria</taxon>
        <taxon>Pseudomonadati</taxon>
        <taxon>Bacteroidota</taxon>
        <taxon>Flavobacteriia</taxon>
        <taxon>Flavobacteriales</taxon>
        <taxon>Flavobacteriaceae</taxon>
        <taxon>Maribacter</taxon>
    </lineage>
</organism>
<comment type="caution">
    <text evidence="3">The sequence shown here is derived from an EMBL/GenBank/DDBJ whole genome shotgun (WGS) entry which is preliminary data.</text>
</comment>
<name>A0A5S3PUY5_9FLAO</name>
<keyword evidence="2" id="KW-0732">Signal</keyword>
<dbReference type="AlphaFoldDB" id="A0A5S3PUY5"/>
<evidence type="ECO:0000313" key="3">
    <source>
        <dbReference type="EMBL" id="TMM58826.1"/>
    </source>
</evidence>
<sequence>MRTLVYFFLSILIGILNTHAQEESDSKKTNNDISFSWDGDLSFSGNENMYFSTSDSDDTYKVRAKFPDRKTTKIRAYLKEELGQRNMKVSGTKELWKMEYSGDTGYEVKVDDGSLRIFVDKELVSSSLFNKLKMITKNIKNYTSGKSEEKHEEEKKKREEERLEREAEQLMREAERKIREAERLQREAVRLQREAEQKKNR</sequence>
<evidence type="ECO:0000256" key="2">
    <source>
        <dbReference type="SAM" id="SignalP"/>
    </source>
</evidence>
<gene>
    <name evidence="3" type="ORF">FEE95_05185</name>
</gene>
<reference evidence="3 4" key="1">
    <citation type="submission" date="2019-05" db="EMBL/GenBank/DDBJ databases">
        <authorList>
            <person name="Zhang J.-Y."/>
            <person name="Feg X."/>
            <person name="Du Z.-J."/>
        </authorList>
    </citation>
    <scope>NUCLEOTIDE SEQUENCE [LARGE SCALE GENOMIC DNA]</scope>
    <source>
        <strain evidence="3 4">RZ26</strain>
    </source>
</reference>
<evidence type="ECO:0000256" key="1">
    <source>
        <dbReference type="SAM" id="MobiDB-lite"/>
    </source>
</evidence>
<protein>
    <submittedName>
        <fullName evidence="3">Uncharacterized protein</fullName>
    </submittedName>
</protein>
<proteinExistence type="predicted"/>